<dbReference type="KEGG" id="cim:CIMG_12803"/>
<gene>
    <name evidence="2" type="ORF">CIMG_12803</name>
</gene>
<dbReference type="RefSeq" id="XP_001247328.1">
    <property type="nucleotide sequence ID" value="XM_001247327.2"/>
</dbReference>
<dbReference type="AlphaFoldDB" id="J3KIF2"/>
<accession>J3KIF2</accession>
<dbReference type="EMBL" id="GG704911">
    <property type="protein sequence ID" value="EAS35745.3"/>
    <property type="molecule type" value="Genomic_DNA"/>
</dbReference>
<protein>
    <submittedName>
        <fullName evidence="2">Uncharacterized protein</fullName>
    </submittedName>
</protein>
<proteinExistence type="predicted"/>
<evidence type="ECO:0000313" key="3">
    <source>
        <dbReference type="Proteomes" id="UP000001261"/>
    </source>
</evidence>
<dbReference type="GeneID" id="24164430"/>
<feature type="region of interest" description="Disordered" evidence="1">
    <location>
        <begin position="17"/>
        <end position="45"/>
    </location>
</feature>
<sequence>MKGHNLHSPRAIRIAGDKVSGRVYSRRPGIDGDKDARGKKKNRLDKWRQRREVGWGGKKQISSWFGGDASMRATLTPHVVERNHEGLGGG</sequence>
<keyword evidence="3" id="KW-1185">Reference proteome</keyword>
<organism evidence="2 3">
    <name type="scientific">Coccidioides immitis (strain RS)</name>
    <name type="common">Valley fever fungus</name>
    <dbReference type="NCBI Taxonomy" id="246410"/>
    <lineage>
        <taxon>Eukaryota</taxon>
        <taxon>Fungi</taxon>
        <taxon>Dikarya</taxon>
        <taxon>Ascomycota</taxon>
        <taxon>Pezizomycotina</taxon>
        <taxon>Eurotiomycetes</taxon>
        <taxon>Eurotiomycetidae</taxon>
        <taxon>Onygenales</taxon>
        <taxon>Onygenaceae</taxon>
        <taxon>Coccidioides</taxon>
    </lineage>
</organism>
<reference evidence="3" key="2">
    <citation type="journal article" date="2010" name="Genome Res.">
        <title>Population genomic sequencing of Coccidioides fungi reveals recent hybridization and transposon control.</title>
        <authorList>
            <person name="Neafsey D.E."/>
            <person name="Barker B.M."/>
            <person name="Sharpton T.J."/>
            <person name="Stajich J.E."/>
            <person name="Park D.J."/>
            <person name="Whiston E."/>
            <person name="Hung C.-Y."/>
            <person name="McMahan C."/>
            <person name="White J."/>
            <person name="Sykes S."/>
            <person name="Heiman D."/>
            <person name="Young S."/>
            <person name="Zeng Q."/>
            <person name="Abouelleil A."/>
            <person name="Aftuck L."/>
            <person name="Bessette D."/>
            <person name="Brown A."/>
            <person name="FitzGerald M."/>
            <person name="Lui A."/>
            <person name="Macdonald J.P."/>
            <person name="Priest M."/>
            <person name="Orbach M.J."/>
            <person name="Galgiani J.N."/>
            <person name="Kirkland T.N."/>
            <person name="Cole G.T."/>
            <person name="Birren B.W."/>
            <person name="Henn M.R."/>
            <person name="Taylor J.W."/>
            <person name="Rounsley S.D."/>
        </authorList>
    </citation>
    <scope>GENOME REANNOTATION</scope>
    <source>
        <strain evidence="3">RS</strain>
    </source>
</reference>
<evidence type="ECO:0000256" key="1">
    <source>
        <dbReference type="SAM" id="MobiDB-lite"/>
    </source>
</evidence>
<reference evidence="3" key="1">
    <citation type="journal article" date="2009" name="Genome Res.">
        <title>Comparative genomic analyses of the human fungal pathogens Coccidioides and their relatives.</title>
        <authorList>
            <person name="Sharpton T.J."/>
            <person name="Stajich J.E."/>
            <person name="Rounsley S.D."/>
            <person name="Gardner M.J."/>
            <person name="Wortman J.R."/>
            <person name="Jordar V.S."/>
            <person name="Maiti R."/>
            <person name="Kodira C.D."/>
            <person name="Neafsey D.E."/>
            <person name="Zeng Q."/>
            <person name="Hung C.-Y."/>
            <person name="McMahan C."/>
            <person name="Muszewska A."/>
            <person name="Grynberg M."/>
            <person name="Mandel M.A."/>
            <person name="Kellner E.M."/>
            <person name="Barker B.M."/>
            <person name="Galgiani J.N."/>
            <person name="Orbach M.J."/>
            <person name="Kirkland T.N."/>
            <person name="Cole G.T."/>
            <person name="Henn M.R."/>
            <person name="Birren B.W."/>
            <person name="Taylor J.W."/>
        </authorList>
    </citation>
    <scope>NUCLEOTIDE SEQUENCE [LARGE SCALE GENOMIC DNA]</scope>
    <source>
        <strain evidence="3">RS</strain>
    </source>
</reference>
<dbReference type="InParanoid" id="J3KIF2"/>
<dbReference type="Proteomes" id="UP000001261">
    <property type="component" value="Unassembled WGS sequence"/>
</dbReference>
<dbReference type="OMA" id="MKGHNLH"/>
<evidence type="ECO:0000313" key="2">
    <source>
        <dbReference type="EMBL" id="EAS35745.3"/>
    </source>
</evidence>
<dbReference type="VEuPathDB" id="FungiDB:CIMG_12803"/>
<name>J3KIF2_COCIM</name>